<dbReference type="OMA" id="WVEVIGM"/>
<dbReference type="OrthoDB" id="188186at2759"/>
<evidence type="ECO:0000313" key="4">
    <source>
        <dbReference type="EMBL" id="JAC46736.1"/>
    </source>
</evidence>
<dbReference type="GO" id="GO:0006310">
    <property type="term" value="P:DNA recombination"/>
    <property type="evidence" value="ECO:0007669"/>
    <property type="project" value="InterPro"/>
</dbReference>
<comment type="similarity">
    <text evidence="2">Belongs to the replication factor A protein 3 family.</text>
</comment>
<dbReference type="AlphaFoldDB" id="A0A034VTW6"/>
<accession>A0A034VTW6</accession>
<evidence type="ECO:0000313" key="6">
    <source>
        <dbReference type="RefSeq" id="XP_011199545.1"/>
    </source>
</evidence>
<dbReference type="CTD" id="6119"/>
<dbReference type="Proteomes" id="UP001652620">
    <property type="component" value="Chromosome 1"/>
</dbReference>
<dbReference type="GO" id="GO:0031981">
    <property type="term" value="C:nuclear lumen"/>
    <property type="evidence" value="ECO:0007669"/>
    <property type="project" value="UniProtKB-ARBA"/>
</dbReference>
<dbReference type="GO" id="GO:0006281">
    <property type="term" value="P:DNA repair"/>
    <property type="evidence" value="ECO:0007669"/>
    <property type="project" value="InterPro"/>
</dbReference>
<dbReference type="CDD" id="cd04479">
    <property type="entry name" value="RPA3"/>
    <property type="match status" value="1"/>
</dbReference>
<dbReference type="GO" id="GO:0006260">
    <property type="term" value="P:DNA replication"/>
    <property type="evidence" value="ECO:0007669"/>
    <property type="project" value="InterPro"/>
</dbReference>
<evidence type="ECO:0000313" key="5">
    <source>
        <dbReference type="Proteomes" id="UP001652620"/>
    </source>
</evidence>
<gene>
    <name evidence="6" type="primary">LOC105223503</name>
</gene>
<evidence type="ECO:0000256" key="3">
    <source>
        <dbReference type="ARBA" id="ARBA00023242"/>
    </source>
</evidence>
<organism evidence="4">
    <name type="scientific">Bactrocera dorsalis</name>
    <name type="common">Oriental fruit fly</name>
    <name type="synonym">Dacus dorsalis</name>
    <dbReference type="NCBI Taxonomy" id="27457"/>
    <lineage>
        <taxon>Eukaryota</taxon>
        <taxon>Metazoa</taxon>
        <taxon>Ecdysozoa</taxon>
        <taxon>Arthropoda</taxon>
        <taxon>Hexapoda</taxon>
        <taxon>Insecta</taxon>
        <taxon>Pterygota</taxon>
        <taxon>Neoptera</taxon>
        <taxon>Endopterygota</taxon>
        <taxon>Diptera</taxon>
        <taxon>Brachycera</taxon>
        <taxon>Muscomorpha</taxon>
        <taxon>Tephritoidea</taxon>
        <taxon>Tephritidae</taxon>
        <taxon>Bactrocera</taxon>
        <taxon>Bactrocera</taxon>
    </lineage>
</organism>
<protein>
    <submittedName>
        <fullName evidence="6">replication protein A 14 kDa subunit</fullName>
    </submittedName>
</protein>
<sequence length="113" mass="12582">MAPSFEGRTFVNGGMLRKFNGQNVSIFLRIEEEAGTNLVGMSTDKQKIRVKLHDSTGGRSGSWVEIIGKPMGSDVIDAKESILFAEDDPELDEDAYNMMVEFLNNCKELYRSG</sequence>
<dbReference type="Pfam" id="PF08661">
    <property type="entry name" value="Rep_fac-A_3"/>
    <property type="match status" value="1"/>
</dbReference>
<keyword evidence="3" id="KW-0539">Nucleus</keyword>
<dbReference type="RefSeq" id="XP_011199545.1">
    <property type="nucleotide sequence ID" value="XM_011201243.3"/>
</dbReference>
<dbReference type="InterPro" id="IPR013970">
    <property type="entry name" value="Rfa2"/>
</dbReference>
<dbReference type="InterPro" id="IPR012340">
    <property type="entry name" value="NA-bd_OB-fold"/>
</dbReference>
<keyword evidence="5" id="KW-1185">Reference proteome</keyword>
<reference evidence="6" key="2">
    <citation type="submission" date="2022-04" db="UniProtKB">
        <authorList>
            <consortium name="RefSeq"/>
        </authorList>
    </citation>
    <scope>IDENTIFICATION</scope>
    <source>
        <strain evidence="6">Punador</strain>
    </source>
</reference>
<dbReference type="KEGG" id="bdr:105223503"/>
<reference evidence="4" key="1">
    <citation type="journal article" date="2014" name="BMC Genomics">
        <title>Characterizing the developmental transcriptome of the oriental fruit fly, Bactrocera dorsalis (Diptera: Tephritidae) through comparative genomic analysis with Drosophila melanogaster utilizing modENCODE datasets.</title>
        <authorList>
            <person name="Geib S.M."/>
            <person name="Calla B."/>
            <person name="Hall B."/>
            <person name="Hou S."/>
            <person name="Manoukis N.C."/>
        </authorList>
    </citation>
    <scope>NUCLEOTIDE SEQUENCE</scope>
    <source>
        <strain evidence="4">Punador</strain>
    </source>
</reference>
<dbReference type="SUPFAM" id="SSF50249">
    <property type="entry name" value="Nucleic acid-binding proteins"/>
    <property type="match status" value="1"/>
</dbReference>
<dbReference type="Gene3D" id="2.40.50.140">
    <property type="entry name" value="Nucleic acid-binding proteins"/>
    <property type="match status" value="1"/>
</dbReference>
<evidence type="ECO:0000256" key="2">
    <source>
        <dbReference type="ARBA" id="ARBA00009761"/>
    </source>
</evidence>
<comment type="subcellular location">
    <subcellularLocation>
        <location evidence="1">Nucleus</location>
    </subcellularLocation>
</comment>
<name>A0A034VTW6_BACDO</name>
<dbReference type="GO" id="GO:0003677">
    <property type="term" value="F:DNA binding"/>
    <property type="evidence" value="ECO:0007669"/>
    <property type="project" value="InterPro"/>
</dbReference>
<evidence type="ECO:0000256" key="1">
    <source>
        <dbReference type="ARBA" id="ARBA00004123"/>
    </source>
</evidence>
<proteinExistence type="inferred from homology"/>
<dbReference type="GeneID" id="105223503"/>
<dbReference type="EMBL" id="GAKP01012216">
    <property type="protein sequence ID" value="JAC46736.1"/>
    <property type="molecule type" value="Transcribed_RNA"/>
</dbReference>